<dbReference type="InterPro" id="IPR002168">
    <property type="entry name" value="Lipase_GDXG_HIS_AS"/>
</dbReference>
<dbReference type="InterPro" id="IPR033140">
    <property type="entry name" value="Lipase_GDXG_put_SER_AS"/>
</dbReference>
<evidence type="ECO:0000256" key="2">
    <source>
        <dbReference type="ARBA" id="ARBA00022801"/>
    </source>
</evidence>
<accession>A0A0E9NLU0</accession>
<keyword evidence="2" id="KW-0378">Hydrolase</keyword>
<sequence>MERFTKSYNKYKQTLGLILPTVPLLTYEAFSHFTWGNQPNAWDFRSHMTIKSIKYFMQLGSEYTVEQVQKITTRESNILHPNQWIINQPVPLSGHTDQVKDAVNKACTALGEGLDKIDAAEVAAVDGEWTAYRTMTADTSDWSAEKKFAAMESELESDAVVLYLHGGAYYLCSPVTHRDLVSALARQFKGKCFSLKYRLAPQASFPSQITDALLAYMWLIDPPAGALHKPVPPEKIVIAGDSAGGGLTAGVLLTILQSGLPRPAGVITLSPWVDLSHSFESSITNAVTDYLPELGAKHRHKASKAWAADGSQYHFYAPNEAVIHPLVSPVTAKSWEGAPPMLVIIGEGERLRDEGLFFAQQAAQSGVDVNVQLYEAMPHVFQLLRGHPSARRSFMEMGKFVTRVTGGTSEESGARHWIDGRGEIGPLADEQYRIGFTRDEVIERIRNSVEKWGSQEMLEQKI</sequence>
<dbReference type="PANTHER" id="PTHR48081:SF8">
    <property type="entry name" value="ALPHA_BETA HYDROLASE FOLD-3 DOMAIN-CONTAINING PROTEIN-RELATED"/>
    <property type="match status" value="1"/>
</dbReference>
<evidence type="ECO:0000256" key="1">
    <source>
        <dbReference type="ARBA" id="ARBA00010515"/>
    </source>
</evidence>
<evidence type="ECO:0000256" key="3">
    <source>
        <dbReference type="PROSITE-ProRule" id="PRU10038"/>
    </source>
</evidence>
<dbReference type="AlphaFoldDB" id="A0A0E9NLU0"/>
<evidence type="ECO:0000259" key="4">
    <source>
        <dbReference type="Pfam" id="PF07859"/>
    </source>
</evidence>
<dbReference type="InterPro" id="IPR050300">
    <property type="entry name" value="GDXG_lipolytic_enzyme"/>
</dbReference>
<dbReference type="Pfam" id="PF07859">
    <property type="entry name" value="Abhydrolase_3"/>
    <property type="match status" value="1"/>
</dbReference>
<reference evidence="5 6" key="3">
    <citation type="journal article" date="2015" name="Genome Announc.">
        <title>Draft Genome Sequence of the Archiascomycetous Yeast Saitoella complicata.</title>
        <authorList>
            <person name="Yamauchi K."/>
            <person name="Kondo S."/>
            <person name="Hamamoto M."/>
            <person name="Takahashi Y."/>
            <person name="Ogura Y."/>
            <person name="Hayashi T."/>
            <person name="Nishida H."/>
        </authorList>
    </citation>
    <scope>NUCLEOTIDE SEQUENCE [LARGE SCALE GENOMIC DNA]</scope>
    <source>
        <strain evidence="5 6">NRRL Y-17804</strain>
    </source>
</reference>
<comment type="caution">
    <text evidence="5">The sequence shown here is derived from an EMBL/GenBank/DDBJ whole genome shotgun (WGS) entry which is preliminary data.</text>
</comment>
<feature type="domain" description="Alpha/beta hydrolase fold-3" evidence="4">
    <location>
        <begin position="161"/>
        <end position="382"/>
    </location>
</feature>
<dbReference type="EMBL" id="BACD03000038">
    <property type="protein sequence ID" value="GAO50852.1"/>
    <property type="molecule type" value="Genomic_DNA"/>
</dbReference>
<dbReference type="PROSITE" id="PS01174">
    <property type="entry name" value="LIPASE_GDXG_SER"/>
    <property type="match status" value="1"/>
</dbReference>
<dbReference type="PROSITE" id="PS01173">
    <property type="entry name" value="LIPASE_GDXG_HIS"/>
    <property type="match status" value="1"/>
</dbReference>
<dbReference type="GO" id="GO:0016787">
    <property type="term" value="F:hydrolase activity"/>
    <property type="evidence" value="ECO:0007669"/>
    <property type="project" value="UniProtKB-KW"/>
</dbReference>
<reference evidence="5 6" key="2">
    <citation type="journal article" date="2014" name="J. Gen. Appl. Microbiol.">
        <title>The early diverging ascomycetous budding yeast Saitoella complicata has three histone deacetylases belonging to the Clr6, Hos2, and Rpd3 lineages.</title>
        <authorList>
            <person name="Nishida H."/>
            <person name="Matsumoto T."/>
            <person name="Kondo S."/>
            <person name="Hamamoto M."/>
            <person name="Yoshikawa H."/>
        </authorList>
    </citation>
    <scope>NUCLEOTIDE SEQUENCE [LARGE SCALE GENOMIC DNA]</scope>
    <source>
        <strain evidence="5 6">NRRL Y-17804</strain>
    </source>
</reference>
<organism evidence="5 6">
    <name type="scientific">Saitoella complicata (strain BCRC 22490 / CBS 7301 / JCM 7358 / NBRC 10748 / NRRL Y-17804)</name>
    <dbReference type="NCBI Taxonomy" id="698492"/>
    <lineage>
        <taxon>Eukaryota</taxon>
        <taxon>Fungi</taxon>
        <taxon>Dikarya</taxon>
        <taxon>Ascomycota</taxon>
        <taxon>Taphrinomycotina</taxon>
        <taxon>Taphrinomycotina incertae sedis</taxon>
        <taxon>Saitoella</taxon>
    </lineage>
</organism>
<evidence type="ECO:0000313" key="6">
    <source>
        <dbReference type="Proteomes" id="UP000033140"/>
    </source>
</evidence>
<dbReference type="PANTHER" id="PTHR48081">
    <property type="entry name" value="AB HYDROLASE SUPERFAMILY PROTEIN C4A8.06C"/>
    <property type="match status" value="1"/>
</dbReference>
<gene>
    <name evidence="5" type="ORF">G7K_4971-t1</name>
</gene>
<evidence type="ECO:0000313" key="5">
    <source>
        <dbReference type="EMBL" id="GAO50852.1"/>
    </source>
</evidence>
<dbReference type="STRING" id="698492.A0A0E9NLU0"/>
<comment type="similarity">
    <text evidence="1">Belongs to the 'GDXG' lipolytic enzyme family.</text>
</comment>
<keyword evidence="6" id="KW-1185">Reference proteome</keyword>
<name>A0A0E9NLU0_SAICN</name>
<dbReference type="InterPro" id="IPR013094">
    <property type="entry name" value="AB_hydrolase_3"/>
</dbReference>
<dbReference type="Gene3D" id="3.40.50.1820">
    <property type="entry name" value="alpha/beta hydrolase"/>
    <property type="match status" value="1"/>
</dbReference>
<feature type="active site" evidence="3">
    <location>
        <position position="242"/>
    </location>
</feature>
<dbReference type="InterPro" id="IPR029058">
    <property type="entry name" value="AB_hydrolase_fold"/>
</dbReference>
<dbReference type="SUPFAM" id="SSF53474">
    <property type="entry name" value="alpha/beta-Hydrolases"/>
    <property type="match status" value="1"/>
</dbReference>
<reference evidence="5 6" key="1">
    <citation type="journal article" date="2011" name="J. Gen. Appl. Microbiol.">
        <title>Draft genome sequencing of the enigmatic yeast Saitoella complicata.</title>
        <authorList>
            <person name="Nishida H."/>
            <person name="Hamamoto M."/>
            <person name="Sugiyama J."/>
        </authorList>
    </citation>
    <scope>NUCLEOTIDE SEQUENCE [LARGE SCALE GENOMIC DNA]</scope>
    <source>
        <strain evidence="5 6">NRRL Y-17804</strain>
    </source>
</reference>
<proteinExistence type="inferred from homology"/>
<dbReference type="OMA" id="PATPRCY"/>
<dbReference type="Proteomes" id="UP000033140">
    <property type="component" value="Unassembled WGS sequence"/>
</dbReference>
<protein>
    <recommendedName>
        <fullName evidence="4">Alpha/beta hydrolase fold-3 domain-containing protein</fullName>
    </recommendedName>
</protein>